<comment type="caution">
    <text evidence="4">The sequence shown here is derived from an EMBL/GenBank/DDBJ whole genome shotgun (WGS) entry which is preliminary data.</text>
</comment>
<evidence type="ECO:0000313" key="5">
    <source>
        <dbReference type="Proteomes" id="UP000652681"/>
    </source>
</evidence>
<dbReference type="SUPFAM" id="SSF55729">
    <property type="entry name" value="Acyl-CoA N-acyltransferases (Nat)"/>
    <property type="match status" value="1"/>
</dbReference>
<dbReference type="Gene3D" id="3.40.630.30">
    <property type="match status" value="1"/>
</dbReference>
<accession>A0A8J6TXN8</accession>
<evidence type="ECO:0000256" key="2">
    <source>
        <dbReference type="ARBA" id="ARBA00023315"/>
    </source>
</evidence>
<gene>
    <name evidence="4" type="ORF">H9Y05_09945</name>
</gene>
<dbReference type="PROSITE" id="PS51186">
    <property type="entry name" value="GNAT"/>
    <property type="match status" value="1"/>
</dbReference>
<keyword evidence="2" id="KW-0012">Acyltransferase</keyword>
<dbReference type="RefSeq" id="WP_216714192.1">
    <property type="nucleotide sequence ID" value="NZ_JACVEL010000006.1"/>
</dbReference>
<evidence type="ECO:0000259" key="3">
    <source>
        <dbReference type="PROSITE" id="PS51186"/>
    </source>
</evidence>
<dbReference type="GO" id="GO:0016747">
    <property type="term" value="F:acyltransferase activity, transferring groups other than amino-acyl groups"/>
    <property type="evidence" value="ECO:0007669"/>
    <property type="project" value="InterPro"/>
</dbReference>
<dbReference type="CDD" id="cd04301">
    <property type="entry name" value="NAT_SF"/>
    <property type="match status" value="1"/>
</dbReference>
<dbReference type="InterPro" id="IPR050832">
    <property type="entry name" value="Bact_Acetyltransf"/>
</dbReference>
<dbReference type="AlphaFoldDB" id="A0A8J6TXN8"/>
<dbReference type="InterPro" id="IPR016181">
    <property type="entry name" value="Acyl_CoA_acyltransferase"/>
</dbReference>
<organism evidence="4 5">
    <name type="scientific">Taishania pollutisoli</name>
    <dbReference type="NCBI Taxonomy" id="2766479"/>
    <lineage>
        <taxon>Bacteria</taxon>
        <taxon>Pseudomonadati</taxon>
        <taxon>Bacteroidota</taxon>
        <taxon>Flavobacteriia</taxon>
        <taxon>Flavobacteriales</taxon>
        <taxon>Crocinitomicaceae</taxon>
        <taxon>Taishania</taxon>
    </lineage>
</organism>
<dbReference type="Proteomes" id="UP000652681">
    <property type="component" value="Unassembled WGS sequence"/>
</dbReference>
<feature type="domain" description="N-acetyltransferase" evidence="3">
    <location>
        <begin position="1"/>
        <end position="183"/>
    </location>
</feature>
<keyword evidence="5" id="KW-1185">Reference proteome</keyword>
<sequence length="186" mass="20951">MIIRKATKTDSPSIARYLLLAMEEIVFEFIGENNPEKALTFMHFLVTAENNQYSYQNCWVVEEDGSVVAAVTVYDGGQLEELRAPVAQYVREEYKQPFNPEHETQSGEFYIDSFGVDPGQQGKGIGSAMLQFLIDEYVHKNGQILGLLVDKENPGAKKLYLKLGFRVVGEKTLVGKQMEHLQVIGK</sequence>
<keyword evidence="1" id="KW-0808">Transferase</keyword>
<proteinExistence type="predicted"/>
<reference evidence="4" key="1">
    <citation type="submission" date="2020-09" db="EMBL/GenBank/DDBJ databases">
        <title>Taishania pollutisoli gen. nov., sp. nov., Isolated from Tetrabromobisphenol A-Contaminated Soil.</title>
        <authorList>
            <person name="Chen Q."/>
        </authorList>
    </citation>
    <scope>NUCLEOTIDE SEQUENCE</scope>
    <source>
        <strain evidence="4">CZZ-1</strain>
    </source>
</reference>
<evidence type="ECO:0000313" key="4">
    <source>
        <dbReference type="EMBL" id="MBC9812791.1"/>
    </source>
</evidence>
<protein>
    <submittedName>
        <fullName evidence="4">GNAT family N-acetyltransferase</fullName>
    </submittedName>
</protein>
<dbReference type="Pfam" id="PF00583">
    <property type="entry name" value="Acetyltransf_1"/>
    <property type="match status" value="1"/>
</dbReference>
<dbReference type="InterPro" id="IPR000182">
    <property type="entry name" value="GNAT_dom"/>
</dbReference>
<dbReference type="PANTHER" id="PTHR43877">
    <property type="entry name" value="AMINOALKYLPHOSPHONATE N-ACETYLTRANSFERASE-RELATED-RELATED"/>
    <property type="match status" value="1"/>
</dbReference>
<dbReference type="EMBL" id="JACVEL010000006">
    <property type="protein sequence ID" value="MBC9812791.1"/>
    <property type="molecule type" value="Genomic_DNA"/>
</dbReference>
<evidence type="ECO:0000256" key="1">
    <source>
        <dbReference type="ARBA" id="ARBA00022679"/>
    </source>
</evidence>
<name>A0A8J6TXN8_9FLAO</name>